<name>A0A0K2V0T0_LEPSM</name>
<dbReference type="EMBL" id="HACA01026230">
    <property type="protein sequence ID" value="CDW43591.1"/>
    <property type="molecule type" value="Transcribed_RNA"/>
</dbReference>
<dbReference type="AlphaFoldDB" id="A0A0K2V0T0"/>
<reference evidence="1" key="1">
    <citation type="submission" date="2014-05" db="EMBL/GenBank/DDBJ databases">
        <authorList>
            <person name="Chronopoulou M."/>
        </authorList>
    </citation>
    <scope>NUCLEOTIDE SEQUENCE</scope>
    <source>
        <tissue evidence="1">Whole organism</tissue>
    </source>
</reference>
<evidence type="ECO:0000313" key="1">
    <source>
        <dbReference type="EMBL" id="CDW43591.1"/>
    </source>
</evidence>
<accession>A0A0K2V0T0</accession>
<proteinExistence type="predicted"/>
<organism evidence="1">
    <name type="scientific">Lepeophtheirus salmonis</name>
    <name type="common">Salmon louse</name>
    <name type="synonym">Caligus salmonis</name>
    <dbReference type="NCBI Taxonomy" id="72036"/>
    <lineage>
        <taxon>Eukaryota</taxon>
        <taxon>Metazoa</taxon>
        <taxon>Ecdysozoa</taxon>
        <taxon>Arthropoda</taxon>
        <taxon>Crustacea</taxon>
        <taxon>Multicrustacea</taxon>
        <taxon>Hexanauplia</taxon>
        <taxon>Copepoda</taxon>
        <taxon>Siphonostomatoida</taxon>
        <taxon>Caligidae</taxon>
        <taxon>Lepeophtheirus</taxon>
    </lineage>
</organism>
<sequence>MLRSVKLWRVVSQEGLCLRDVSPRSSVVSEIKVVFELLSCPRDHFFIYKFDVSICIE</sequence>
<protein>
    <submittedName>
        <fullName evidence="1">Uncharacterized protein</fullName>
    </submittedName>
</protein>